<dbReference type="InterPro" id="IPR001611">
    <property type="entry name" value="Leu-rich_rpt"/>
</dbReference>
<sequence length="733" mass="83214">MTSSEIPVLKILSLPLEVLDLVFTYIPTVNLLSYDIPILSTVLENALKERGITCWIDIQPLGLLRSDMYDTVDLWRREPIGDETMLKSEFDFDINCGSHMYFGQPDGIERFANFMTKHPNVKPELVIVGVRMMEQLHAECPSCLRNVRDVSLWEGNHDDEATFLEIVSRFPYPIDSLVPFDRLGDFSLPASVRSLHINHFPEFDSPLVSDLRESDLMSLEIDSLVDADDLRYLPKGLKKLEILLELDSPSCTPDLPSTLECLKIRCRNSAELTELNLSNLKKLKQLSLTKFDVLKLASLSASKEIEKLDISSDRLVSLESIERYTMLKDLSLLFFGIGDQSILDSSLPVSLQVLSVNWWYTDQELVSNSNPEKSTVNLPSNLKRLNISADSPLVCEKEWGFPASLRILSLDVPILPKGFQIPPNLITLSIQGCDLGCLPLPLPKSLIRLRTSVPPPNKSYLKHSKNLTYLRFDFTGTGKGKKNDIYAFAWELPSSLRKLKVHQSWITDLKLNSPKLKAVELNLGTTSDLKEFKLPNTVEGLRLLGPSPHGHSKLPVSEQVILPTHLKSLHIKFHSLYPNSLPDLRLNTFKDLWYLNLHGCKISKLENGTFPNSIEVLNLSNNPLEEIYPYVFKNLPNLRFLFLRTCWLGRLALEHPLEFSSSLKYLNLVDNELEDIDRFNIPPDNSLMKIELTFNNFPDKEAILQALRTQVGHEVSIVINEVDYVNTERSGNQ</sequence>
<dbReference type="EMBL" id="JAGSYN010000197">
    <property type="protein sequence ID" value="KAG7661790.1"/>
    <property type="molecule type" value="Genomic_DNA"/>
</dbReference>
<comment type="caution">
    <text evidence="4">The sequence shown here is derived from an EMBL/GenBank/DDBJ whole genome shotgun (WGS) entry which is preliminary data.</text>
</comment>
<evidence type="ECO:0000313" key="5">
    <source>
        <dbReference type="Proteomes" id="UP000694255"/>
    </source>
</evidence>
<keyword evidence="1" id="KW-0433">Leucine-rich repeat</keyword>
<keyword evidence="2" id="KW-0677">Repeat</keyword>
<keyword evidence="5" id="KW-1185">Reference proteome</keyword>
<dbReference type="OrthoDB" id="4019115at2759"/>
<proteinExistence type="predicted"/>
<name>A0A8J5UUN3_9ASCO</name>
<dbReference type="PANTHER" id="PTHR45712">
    <property type="entry name" value="AGAP008170-PA"/>
    <property type="match status" value="1"/>
</dbReference>
<dbReference type="Pfam" id="PF13855">
    <property type="entry name" value="LRR_8"/>
    <property type="match status" value="1"/>
</dbReference>
<evidence type="ECO:0000313" key="4">
    <source>
        <dbReference type="EMBL" id="KAG7661790.1"/>
    </source>
</evidence>
<protein>
    <recommendedName>
        <fullName evidence="3">F-box domain-containing protein</fullName>
    </recommendedName>
</protein>
<dbReference type="Proteomes" id="UP000694255">
    <property type="component" value="Unassembled WGS sequence"/>
</dbReference>
<gene>
    <name evidence="4" type="ORF">J8A68_004679</name>
</gene>
<evidence type="ECO:0000256" key="2">
    <source>
        <dbReference type="ARBA" id="ARBA00022737"/>
    </source>
</evidence>
<reference evidence="4 5" key="1">
    <citation type="journal article" date="2021" name="DNA Res.">
        <title>Genome analysis of Candida subhashii reveals its hybrid nature and dual mitochondrial genome conformations.</title>
        <authorList>
            <person name="Mixao V."/>
            <person name="Hegedusova E."/>
            <person name="Saus E."/>
            <person name="Pryszcz L.P."/>
            <person name="Cillingova A."/>
            <person name="Nosek J."/>
            <person name="Gabaldon T."/>
        </authorList>
    </citation>
    <scope>NUCLEOTIDE SEQUENCE [LARGE SCALE GENOMIC DNA]</scope>
    <source>
        <strain evidence="4 5">CBS 10753</strain>
    </source>
</reference>
<dbReference type="InterPro" id="IPR001810">
    <property type="entry name" value="F-box_dom"/>
</dbReference>
<dbReference type="InterPro" id="IPR050333">
    <property type="entry name" value="SLRP"/>
</dbReference>
<dbReference type="PROSITE" id="PS51450">
    <property type="entry name" value="LRR"/>
    <property type="match status" value="2"/>
</dbReference>
<evidence type="ECO:0000259" key="3">
    <source>
        <dbReference type="PROSITE" id="PS50181"/>
    </source>
</evidence>
<dbReference type="PROSITE" id="PS50181">
    <property type="entry name" value="FBOX"/>
    <property type="match status" value="1"/>
</dbReference>
<dbReference type="RefSeq" id="XP_049262023.1">
    <property type="nucleotide sequence ID" value="XM_049408663.1"/>
</dbReference>
<organism evidence="4 5">
    <name type="scientific">[Candida] subhashii</name>
    <dbReference type="NCBI Taxonomy" id="561895"/>
    <lineage>
        <taxon>Eukaryota</taxon>
        <taxon>Fungi</taxon>
        <taxon>Dikarya</taxon>
        <taxon>Ascomycota</taxon>
        <taxon>Saccharomycotina</taxon>
        <taxon>Pichiomycetes</taxon>
        <taxon>Debaryomycetaceae</taxon>
        <taxon>Spathaspora</taxon>
    </lineage>
</organism>
<evidence type="ECO:0000256" key="1">
    <source>
        <dbReference type="ARBA" id="ARBA00022614"/>
    </source>
</evidence>
<dbReference type="AlphaFoldDB" id="A0A8J5UUN3"/>
<feature type="domain" description="F-box" evidence="3">
    <location>
        <begin position="8"/>
        <end position="58"/>
    </location>
</feature>
<dbReference type="GeneID" id="73471479"/>
<dbReference type="PANTHER" id="PTHR45712:SF22">
    <property type="entry name" value="INSULIN-LIKE GROWTH FACTOR-BINDING PROTEIN COMPLEX ACID LABILE SUBUNIT"/>
    <property type="match status" value="1"/>
</dbReference>
<accession>A0A8J5UUN3</accession>